<dbReference type="Proteomes" id="UP000092124">
    <property type="component" value="Unassembled WGS sequence"/>
</dbReference>
<evidence type="ECO:0000256" key="1">
    <source>
        <dbReference type="SAM" id="MobiDB-lite"/>
    </source>
</evidence>
<accession>A0A1A6H0C2</accession>
<dbReference type="EMBL" id="LZPO01055427">
    <property type="protein sequence ID" value="OBS71826.1"/>
    <property type="molecule type" value="Genomic_DNA"/>
</dbReference>
<gene>
    <name evidence="2" type="ORF">A6R68_13599</name>
</gene>
<dbReference type="AlphaFoldDB" id="A0A1A6H0C2"/>
<protein>
    <submittedName>
        <fullName evidence="2">Uncharacterized protein</fullName>
    </submittedName>
</protein>
<evidence type="ECO:0000313" key="2">
    <source>
        <dbReference type="EMBL" id="OBS71826.1"/>
    </source>
</evidence>
<feature type="region of interest" description="Disordered" evidence="1">
    <location>
        <begin position="104"/>
        <end position="188"/>
    </location>
</feature>
<feature type="compositionally biased region" description="Low complexity" evidence="1">
    <location>
        <begin position="152"/>
        <end position="166"/>
    </location>
</feature>
<reference evidence="2 3" key="1">
    <citation type="submission" date="2016-06" db="EMBL/GenBank/DDBJ databases">
        <title>The Draft Genome Sequence and Annotation of the Desert Woodrat Neotoma lepida.</title>
        <authorList>
            <person name="Campbell M."/>
            <person name="Oakeson K.F."/>
            <person name="Yandell M."/>
            <person name="Halpert J.R."/>
            <person name="Dearing D."/>
        </authorList>
    </citation>
    <scope>NUCLEOTIDE SEQUENCE [LARGE SCALE GENOMIC DNA]</scope>
    <source>
        <strain evidence="2">417</strain>
        <tissue evidence="2">Liver</tissue>
    </source>
</reference>
<keyword evidence="3" id="KW-1185">Reference proteome</keyword>
<proteinExistence type="predicted"/>
<comment type="caution">
    <text evidence="2">The sequence shown here is derived from an EMBL/GenBank/DDBJ whole genome shotgun (WGS) entry which is preliminary data.</text>
</comment>
<name>A0A1A6H0C2_NEOLE</name>
<evidence type="ECO:0000313" key="3">
    <source>
        <dbReference type="Proteomes" id="UP000092124"/>
    </source>
</evidence>
<sequence length="188" mass="21159">MFTLPIQNKRTANNPLCLKEGPDILHPLKGTRNQNLLPKSTWNLSSLRETADPHGLLRRAAEFLHLPKASLDVPNLPKPNWKRPPLTKQMVILPVQNMRAVKNPLCPRHSSSAKRDQKPKPTPQENMEPFISIEGGMGSTPTHEENLRHFTSPHVTSNHTTSTSTRTRLRYAPYTQEAIKTSPAAQEC</sequence>
<organism evidence="2 3">
    <name type="scientific">Neotoma lepida</name>
    <name type="common">Desert woodrat</name>
    <dbReference type="NCBI Taxonomy" id="56216"/>
    <lineage>
        <taxon>Eukaryota</taxon>
        <taxon>Metazoa</taxon>
        <taxon>Chordata</taxon>
        <taxon>Craniata</taxon>
        <taxon>Vertebrata</taxon>
        <taxon>Euteleostomi</taxon>
        <taxon>Mammalia</taxon>
        <taxon>Eutheria</taxon>
        <taxon>Euarchontoglires</taxon>
        <taxon>Glires</taxon>
        <taxon>Rodentia</taxon>
        <taxon>Myomorpha</taxon>
        <taxon>Muroidea</taxon>
        <taxon>Cricetidae</taxon>
        <taxon>Neotominae</taxon>
        <taxon>Neotoma</taxon>
    </lineage>
</organism>